<accession>A0A8J6PCZ8</accession>
<dbReference type="PANTHER" id="PTHR43280">
    <property type="entry name" value="ARAC-FAMILY TRANSCRIPTIONAL REGULATOR"/>
    <property type="match status" value="1"/>
</dbReference>
<dbReference type="Gene3D" id="1.10.10.60">
    <property type="entry name" value="Homeodomain-like"/>
    <property type="match status" value="2"/>
</dbReference>
<keyword evidence="7" id="KW-1185">Reference proteome</keyword>
<feature type="region of interest" description="Disordered" evidence="4">
    <location>
        <begin position="260"/>
        <end position="282"/>
    </location>
</feature>
<evidence type="ECO:0000313" key="7">
    <source>
        <dbReference type="Proteomes" id="UP000632659"/>
    </source>
</evidence>
<evidence type="ECO:0000256" key="3">
    <source>
        <dbReference type="ARBA" id="ARBA00023163"/>
    </source>
</evidence>
<evidence type="ECO:0000313" key="6">
    <source>
        <dbReference type="EMBL" id="MBC8610201.1"/>
    </source>
</evidence>
<dbReference type="AlphaFoldDB" id="A0A8J6PCZ8"/>
<dbReference type="EMBL" id="JACRTL010000001">
    <property type="protein sequence ID" value="MBC8610201.1"/>
    <property type="molecule type" value="Genomic_DNA"/>
</dbReference>
<protein>
    <submittedName>
        <fullName evidence="6">AraC family transcriptional regulator</fullName>
    </submittedName>
</protein>
<feature type="compositionally biased region" description="Basic and acidic residues" evidence="4">
    <location>
        <begin position="262"/>
        <end position="282"/>
    </location>
</feature>
<dbReference type="PROSITE" id="PS00041">
    <property type="entry name" value="HTH_ARAC_FAMILY_1"/>
    <property type="match status" value="1"/>
</dbReference>
<dbReference type="SMART" id="SM00342">
    <property type="entry name" value="HTH_ARAC"/>
    <property type="match status" value="1"/>
</dbReference>
<dbReference type="InterPro" id="IPR011051">
    <property type="entry name" value="RmlC_Cupin_sf"/>
</dbReference>
<dbReference type="InterPro" id="IPR020449">
    <property type="entry name" value="Tscrpt_reg_AraC-type_HTH"/>
</dbReference>
<evidence type="ECO:0000259" key="5">
    <source>
        <dbReference type="PROSITE" id="PS01124"/>
    </source>
</evidence>
<dbReference type="InterPro" id="IPR014710">
    <property type="entry name" value="RmlC-like_jellyroll"/>
</dbReference>
<gene>
    <name evidence="6" type="ORF">H8702_03550</name>
</gene>
<dbReference type="RefSeq" id="WP_187536241.1">
    <property type="nucleotide sequence ID" value="NZ_JACRTL010000001.1"/>
</dbReference>
<evidence type="ECO:0000256" key="4">
    <source>
        <dbReference type="SAM" id="MobiDB-lite"/>
    </source>
</evidence>
<organism evidence="6 7">
    <name type="scientific">Massiliimalia timonensis</name>
    <dbReference type="NCBI Taxonomy" id="1987501"/>
    <lineage>
        <taxon>Bacteria</taxon>
        <taxon>Bacillati</taxon>
        <taxon>Bacillota</taxon>
        <taxon>Clostridia</taxon>
        <taxon>Eubacteriales</taxon>
        <taxon>Oscillospiraceae</taxon>
        <taxon>Massiliimalia</taxon>
    </lineage>
</organism>
<feature type="domain" description="HTH araC/xylS-type" evidence="5">
    <location>
        <begin position="177"/>
        <end position="275"/>
    </location>
</feature>
<reference evidence="6" key="1">
    <citation type="submission" date="2020-08" db="EMBL/GenBank/DDBJ databases">
        <title>Genome public.</title>
        <authorList>
            <person name="Liu C."/>
            <person name="Sun Q."/>
        </authorList>
    </citation>
    <scope>NUCLEOTIDE SEQUENCE</scope>
    <source>
        <strain evidence="6">NSJ-15</strain>
    </source>
</reference>
<keyword evidence="1" id="KW-0805">Transcription regulation</keyword>
<dbReference type="InterPro" id="IPR009057">
    <property type="entry name" value="Homeodomain-like_sf"/>
</dbReference>
<dbReference type="InterPro" id="IPR013096">
    <property type="entry name" value="Cupin_2"/>
</dbReference>
<dbReference type="SUPFAM" id="SSF46689">
    <property type="entry name" value="Homeodomain-like"/>
    <property type="match status" value="2"/>
</dbReference>
<evidence type="ECO:0000256" key="2">
    <source>
        <dbReference type="ARBA" id="ARBA00023125"/>
    </source>
</evidence>
<dbReference type="InterPro" id="IPR018060">
    <property type="entry name" value="HTH_AraC"/>
</dbReference>
<dbReference type="Proteomes" id="UP000632659">
    <property type="component" value="Unassembled WGS sequence"/>
</dbReference>
<dbReference type="PRINTS" id="PR00032">
    <property type="entry name" value="HTHARAC"/>
</dbReference>
<dbReference type="SUPFAM" id="SSF51182">
    <property type="entry name" value="RmlC-like cupins"/>
    <property type="match status" value="1"/>
</dbReference>
<name>A0A8J6PCZ8_9FIRM</name>
<dbReference type="PANTHER" id="PTHR43280:SF28">
    <property type="entry name" value="HTH-TYPE TRANSCRIPTIONAL ACTIVATOR RHAS"/>
    <property type="match status" value="1"/>
</dbReference>
<dbReference type="PROSITE" id="PS01124">
    <property type="entry name" value="HTH_ARAC_FAMILY_2"/>
    <property type="match status" value="1"/>
</dbReference>
<dbReference type="Pfam" id="PF07883">
    <property type="entry name" value="Cupin_2"/>
    <property type="match status" value="1"/>
</dbReference>
<keyword evidence="2" id="KW-0238">DNA-binding</keyword>
<dbReference type="GO" id="GO:0003700">
    <property type="term" value="F:DNA-binding transcription factor activity"/>
    <property type="evidence" value="ECO:0007669"/>
    <property type="project" value="InterPro"/>
</dbReference>
<comment type="caution">
    <text evidence="6">The sequence shown here is derived from an EMBL/GenBank/DDBJ whole genome shotgun (WGS) entry which is preliminary data.</text>
</comment>
<evidence type="ECO:0000256" key="1">
    <source>
        <dbReference type="ARBA" id="ARBA00023015"/>
    </source>
</evidence>
<dbReference type="Gene3D" id="2.60.120.10">
    <property type="entry name" value="Jelly Rolls"/>
    <property type="match status" value="1"/>
</dbReference>
<sequence length="282" mass="33187">MSNNRYDIDSTQIKDIGAKLLYITTSSYGKDWNSLLHMHHFSELFYVVRGKGEFIVEEKRFPVKEDDLVIINSQTLHTEVSVYDQPLEYVALGIEGLSFVFQPEEEEIKNYSVFNYRGKKNEFWFYFKTLTREIQDKPKGYETVCQNVLEILLLNLMRDSNCAFALIPTNRISKECTALKQYIDTHFKENITLDQLADVIHMNKFYLTHTFRKTYGMAPIAYMIGKRIEESKYLLENTDFSLSQISDIVGFSSPSYFSQTFKRTEQESPKEYRDRMRQTTKA</sequence>
<proteinExistence type="predicted"/>
<keyword evidence="3" id="KW-0804">Transcription</keyword>
<dbReference type="GO" id="GO:0043565">
    <property type="term" value="F:sequence-specific DNA binding"/>
    <property type="evidence" value="ECO:0007669"/>
    <property type="project" value="InterPro"/>
</dbReference>
<dbReference type="Pfam" id="PF12833">
    <property type="entry name" value="HTH_18"/>
    <property type="match status" value="1"/>
</dbReference>
<dbReference type="InterPro" id="IPR018062">
    <property type="entry name" value="HTH_AraC-typ_CS"/>
</dbReference>